<dbReference type="STRING" id="1458275.AZ34_16755"/>
<feature type="region of interest" description="Disordered" evidence="1">
    <location>
        <begin position="793"/>
        <end position="813"/>
    </location>
</feature>
<accession>A0A016XLY0</accession>
<protein>
    <submittedName>
        <fullName evidence="2">Chemotaxis protein CheW</fullName>
    </submittedName>
</protein>
<dbReference type="Proteomes" id="UP000023268">
    <property type="component" value="Unassembled WGS sequence"/>
</dbReference>
<dbReference type="EMBL" id="JEMG01000001">
    <property type="protein sequence ID" value="EYC52547.1"/>
    <property type="molecule type" value="Genomic_DNA"/>
</dbReference>
<dbReference type="RefSeq" id="WP_035610084.1">
    <property type="nucleotide sequence ID" value="NZ_JEMG01000001.1"/>
</dbReference>
<gene>
    <name evidence="2" type="ORF">AZ34_16755</name>
</gene>
<organism evidence="2 3">
    <name type="scientific">Hylemonella gracilis str. Niagara R</name>
    <dbReference type="NCBI Taxonomy" id="1458275"/>
    <lineage>
        <taxon>Bacteria</taxon>
        <taxon>Pseudomonadati</taxon>
        <taxon>Pseudomonadota</taxon>
        <taxon>Betaproteobacteria</taxon>
        <taxon>Burkholderiales</taxon>
        <taxon>Comamonadaceae</taxon>
        <taxon>Hylemonella</taxon>
    </lineage>
</organism>
<evidence type="ECO:0000313" key="2">
    <source>
        <dbReference type="EMBL" id="EYC52547.1"/>
    </source>
</evidence>
<name>A0A016XLY0_9BURK</name>
<dbReference type="CDD" id="cd18773">
    <property type="entry name" value="PDC1_HK_sensor"/>
    <property type="match status" value="1"/>
</dbReference>
<comment type="caution">
    <text evidence="2">The sequence shown here is derived from an EMBL/GenBank/DDBJ whole genome shotgun (WGS) entry which is preliminary data.</text>
</comment>
<proteinExistence type="predicted"/>
<evidence type="ECO:0000313" key="3">
    <source>
        <dbReference type="Proteomes" id="UP000023268"/>
    </source>
</evidence>
<dbReference type="Gene3D" id="3.30.450.20">
    <property type="entry name" value="PAS domain"/>
    <property type="match status" value="1"/>
</dbReference>
<dbReference type="OrthoDB" id="9814866at2"/>
<feature type="compositionally biased region" description="Low complexity" evidence="1">
    <location>
        <begin position="793"/>
        <end position="806"/>
    </location>
</feature>
<dbReference type="eggNOG" id="COG0835">
    <property type="taxonomic scope" value="Bacteria"/>
</dbReference>
<sequence length="927" mass="99670">MSSTDTLPAPEQWLRYMPGVERQRQELRLVENAWDQLSLLSSFSLLSSNASSGGDLARARQDFSSLSIELMHGLAAEAVHNCVDDLSSRAQICIDVLVRNLFERTADIGFFSTDVGIAHFLGAPADERRPEQIASRLRQYASKYTVYDNIYLFDAQCQLAAALHEGPGLAVGAAAQGEDVNFLRQVMASDAPYAEDYAVRDFIGQSYPCLAYAHRVEAGGQVVGVLVLSFKMSDEMLALFASIQGKDREHGGDVVLALVDAHGEVLASSDTHQLPLGWRVRCDLPPELASGAFMLQHFSRRYLAVVREARSFQGYAGPGWRGLALLPLDVAFDDATSSEHSALIKELAGNADFLSEELREIPRRSVAIQSALERSVWNGLLELNQMQDGTEGRNEVAAPRDLLFAKTLLSEIGATARKTARAFSSALEDLYGVVTRSILRDGQSRADLAMQILDRNLYERANDCRWWALTPQFAETLAAGRVGCEQATAVLRDINALYTVYSSLVLFDRQGRVMAVSNPAQQDLVGTPLDEEWVARCLRLSSAQEYVVSAFAPSRFYDRGSTFIYAAAVRDAAAVSGSLAGANLGGIAIVWDAAQQLQSILGDCAEGCGDRDMLAFIDSRDQLVLAHGQAEAVAMLGTEGVIESCRTGGRMVNLAGHLHGVGMARGAGYREFRARDGYDHGLSCLALRHLCERKPAGAALPAPQNQGARVDATQRVQMATFMLGSYWLGIDAALVVAAAPDATALGAGPVRLPFIGLAPIGNRVCPLMDLRSIVRDDAGRGATDLVRVAQQPGAEGQAAAQEGGAASRIPQVQRAAHPDRQLIIVRVPLEEGGMRELALRVDALGPMLDLDRRKFQPVGFGVQTALIDAVIGVPVTASQGVPAAGAMSVSMLCQLSMAWLKQCAAGALPTNAQDQDLAALLQAHQEG</sequence>
<dbReference type="AlphaFoldDB" id="A0A016XLY0"/>
<evidence type="ECO:0000256" key="1">
    <source>
        <dbReference type="SAM" id="MobiDB-lite"/>
    </source>
</evidence>
<reference evidence="2 3" key="1">
    <citation type="submission" date="2014-02" db="EMBL/GenBank/DDBJ databases">
        <title>Draft Genome of Hylemonella gracilis isolated from the Niagara River.</title>
        <authorList>
            <person name="Pawlowski D.R."/>
            <person name="Koudelka G.B."/>
        </authorList>
    </citation>
    <scope>NUCLEOTIDE SEQUENCE [LARGE SCALE GENOMIC DNA]</scope>
    <source>
        <strain evidence="2 3">Niagara R</strain>
    </source>
</reference>